<evidence type="ECO:0000313" key="7">
    <source>
        <dbReference type="EMBL" id="KUG23904.1"/>
    </source>
</evidence>
<dbReference type="GO" id="GO:0005886">
    <property type="term" value="C:plasma membrane"/>
    <property type="evidence" value="ECO:0007669"/>
    <property type="project" value="UniProtKB-SubCell"/>
</dbReference>
<accession>A0A0W8FSL3</accession>
<feature type="transmembrane region" description="Helical" evidence="6">
    <location>
        <begin position="100"/>
        <end position="122"/>
    </location>
</feature>
<dbReference type="InterPro" id="IPR005598">
    <property type="entry name" value="ATP_synth_I"/>
</dbReference>
<keyword evidence="4 6" id="KW-1133">Transmembrane helix</keyword>
<protein>
    <submittedName>
        <fullName evidence="7">Atp synthase protein i2</fullName>
    </submittedName>
</protein>
<dbReference type="AlphaFoldDB" id="A0A0W8FSL3"/>
<feature type="transmembrane region" description="Helical" evidence="6">
    <location>
        <begin position="36"/>
        <end position="53"/>
    </location>
</feature>
<evidence type="ECO:0000256" key="6">
    <source>
        <dbReference type="SAM" id="Phobius"/>
    </source>
</evidence>
<name>A0A0W8FSL3_9ZZZZ</name>
<proteinExistence type="predicted"/>
<keyword evidence="3 6" id="KW-0812">Transmembrane</keyword>
<keyword evidence="2" id="KW-1003">Cell membrane</keyword>
<evidence type="ECO:0000256" key="1">
    <source>
        <dbReference type="ARBA" id="ARBA00004651"/>
    </source>
</evidence>
<evidence type="ECO:0000256" key="5">
    <source>
        <dbReference type="ARBA" id="ARBA00023136"/>
    </source>
</evidence>
<comment type="caution">
    <text evidence="7">The sequence shown here is derived from an EMBL/GenBank/DDBJ whole genome shotgun (WGS) entry which is preliminary data.</text>
</comment>
<dbReference type="EMBL" id="LNQE01000880">
    <property type="protein sequence ID" value="KUG23904.1"/>
    <property type="molecule type" value="Genomic_DNA"/>
</dbReference>
<evidence type="ECO:0000256" key="2">
    <source>
        <dbReference type="ARBA" id="ARBA00022475"/>
    </source>
</evidence>
<gene>
    <name evidence="7" type="ORF">ASZ90_006308</name>
</gene>
<feature type="transmembrane region" description="Helical" evidence="6">
    <location>
        <begin position="74"/>
        <end position="94"/>
    </location>
</feature>
<organism evidence="7">
    <name type="scientific">hydrocarbon metagenome</name>
    <dbReference type="NCBI Taxonomy" id="938273"/>
    <lineage>
        <taxon>unclassified sequences</taxon>
        <taxon>metagenomes</taxon>
        <taxon>ecological metagenomes</taxon>
    </lineage>
</organism>
<dbReference type="Pfam" id="PF03899">
    <property type="entry name" value="ATP-synt_I"/>
    <property type="match status" value="1"/>
</dbReference>
<comment type="subcellular location">
    <subcellularLocation>
        <location evidence="1">Cell membrane</location>
        <topology evidence="1">Multi-pass membrane protein</topology>
    </subcellularLocation>
</comment>
<feature type="transmembrane region" description="Helical" evidence="6">
    <location>
        <begin position="12"/>
        <end position="30"/>
    </location>
</feature>
<keyword evidence="5 6" id="KW-0472">Membrane</keyword>
<evidence type="ECO:0000256" key="4">
    <source>
        <dbReference type="ARBA" id="ARBA00022989"/>
    </source>
</evidence>
<reference evidence="7" key="1">
    <citation type="journal article" date="2015" name="Proc. Natl. Acad. Sci. U.S.A.">
        <title>Networks of energetic and metabolic interactions define dynamics in microbial communities.</title>
        <authorList>
            <person name="Embree M."/>
            <person name="Liu J.K."/>
            <person name="Al-Bassam M.M."/>
            <person name="Zengler K."/>
        </authorList>
    </citation>
    <scope>NUCLEOTIDE SEQUENCE</scope>
</reference>
<sequence>MNLIVKDPLQNKIEIVNWIVLAVLFVSALILTPIKFSLGILLGGFISIVNFYWMERGLRDLFTNNSKSIKARIIIKYYIRLAIIAIVLYFLVAYGTVNVIGLLIGLSVVVINIIITLITTMAKKKLIEEVIK</sequence>
<evidence type="ECO:0000256" key="3">
    <source>
        <dbReference type="ARBA" id="ARBA00022692"/>
    </source>
</evidence>